<organism evidence="5 6">
    <name type="scientific">Exophiala bonariae</name>
    <dbReference type="NCBI Taxonomy" id="1690606"/>
    <lineage>
        <taxon>Eukaryota</taxon>
        <taxon>Fungi</taxon>
        <taxon>Dikarya</taxon>
        <taxon>Ascomycota</taxon>
        <taxon>Pezizomycotina</taxon>
        <taxon>Eurotiomycetes</taxon>
        <taxon>Chaetothyriomycetidae</taxon>
        <taxon>Chaetothyriales</taxon>
        <taxon>Herpotrichiellaceae</taxon>
        <taxon>Exophiala</taxon>
    </lineage>
</organism>
<dbReference type="CDD" id="cd12148">
    <property type="entry name" value="fungal_TF_MHR"/>
    <property type="match status" value="1"/>
</dbReference>
<comment type="subcellular location">
    <subcellularLocation>
        <location evidence="1">Nucleus</location>
    </subcellularLocation>
</comment>
<dbReference type="InterPro" id="IPR050613">
    <property type="entry name" value="Sec_Metabolite_Reg"/>
</dbReference>
<dbReference type="GeneID" id="89980309"/>
<feature type="region of interest" description="Disordered" evidence="3">
    <location>
        <begin position="26"/>
        <end position="52"/>
    </location>
</feature>
<dbReference type="AlphaFoldDB" id="A0AAV9NI02"/>
<accession>A0AAV9NI02</accession>
<protein>
    <recommendedName>
        <fullName evidence="4">Xylanolytic transcriptional activator regulatory domain-containing protein</fullName>
    </recommendedName>
</protein>
<dbReference type="Proteomes" id="UP001358417">
    <property type="component" value="Unassembled WGS sequence"/>
</dbReference>
<feature type="region of interest" description="Disordered" evidence="3">
    <location>
        <begin position="568"/>
        <end position="621"/>
    </location>
</feature>
<evidence type="ECO:0000256" key="3">
    <source>
        <dbReference type="SAM" id="MobiDB-lite"/>
    </source>
</evidence>
<evidence type="ECO:0000313" key="5">
    <source>
        <dbReference type="EMBL" id="KAK5056630.1"/>
    </source>
</evidence>
<feature type="compositionally biased region" description="Polar residues" evidence="3">
    <location>
        <begin position="601"/>
        <end position="621"/>
    </location>
</feature>
<dbReference type="GO" id="GO:0005634">
    <property type="term" value="C:nucleus"/>
    <property type="evidence" value="ECO:0007669"/>
    <property type="project" value="UniProtKB-SubCell"/>
</dbReference>
<feature type="domain" description="Xylanolytic transcriptional activator regulatory" evidence="4">
    <location>
        <begin position="139"/>
        <end position="291"/>
    </location>
</feature>
<dbReference type="InterPro" id="IPR007219">
    <property type="entry name" value="XnlR_reg_dom"/>
</dbReference>
<dbReference type="PANTHER" id="PTHR31001">
    <property type="entry name" value="UNCHARACTERIZED TRANSCRIPTIONAL REGULATORY PROTEIN"/>
    <property type="match status" value="1"/>
</dbReference>
<dbReference type="EMBL" id="JAVRRD010000007">
    <property type="protein sequence ID" value="KAK5056630.1"/>
    <property type="molecule type" value="Genomic_DNA"/>
</dbReference>
<proteinExistence type="predicted"/>
<evidence type="ECO:0000259" key="4">
    <source>
        <dbReference type="Pfam" id="PF04082"/>
    </source>
</evidence>
<feature type="compositionally biased region" description="Basic and acidic residues" evidence="3">
    <location>
        <begin position="568"/>
        <end position="582"/>
    </location>
</feature>
<dbReference type="GO" id="GO:0008270">
    <property type="term" value="F:zinc ion binding"/>
    <property type="evidence" value="ECO:0007669"/>
    <property type="project" value="InterPro"/>
</dbReference>
<dbReference type="RefSeq" id="XP_064708346.1">
    <property type="nucleotide sequence ID" value="XM_064855686.1"/>
</dbReference>
<reference evidence="5 6" key="1">
    <citation type="submission" date="2023-08" db="EMBL/GenBank/DDBJ databases">
        <title>Black Yeasts Isolated from many extreme environments.</title>
        <authorList>
            <person name="Coleine C."/>
            <person name="Stajich J.E."/>
            <person name="Selbmann L."/>
        </authorList>
    </citation>
    <scope>NUCLEOTIDE SEQUENCE [LARGE SCALE GENOMIC DNA]</scope>
    <source>
        <strain evidence="5 6">CCFEE 5792</strain>
    </source>
</reference>
<evidence type="ECO:0000313" key="6">
    <source>
        <dbReference type="Proteomes" id="UP001358417"/>
    </source>
</evidence>
<evidence type="ECO:0000256" key="1">
    <source>
        <dbReference type="ARBA" id="ARBA00004123"/>
    </source>
</evidence>
<dbReference type="GO" id="GO:0003677">
    <property type="term" value="F:DNA binding"/>
    <property type="evidence" value="ECO:0007669"/>
    <property type="project" value="InterPro"/>
</dbReference>
<comment type="caution">
    <text evidence="5">The sequence shown here is derived from an EMBL/GenBank/DDBJ whole genome shotgun (WGS) entry which is preliminary data.</text>
</comment>
<dbReference type="GO" id="GO:0006351">
    <property type="term" value="P:DNA-templated transcription"/>
    <property type="evidence" value="ECO:0007669"/>
    <property type="project" value="InterPro"/>
</dbReference>
<keyword evidence="2" id="KW-0539">Nucleus</keyword>
<keyword evidence="6" id="KW-1185">Reference proteome</keyword>
<evidence type="ECO:0000256" key="2">
    <source>
        <dbReference type="ARBA" id="ARBA00023242"/>
    </source>
</evidence>
<name>A0AAV9NI02_9EURO</name>
<feature type="compositionally biased region" description="Polar residues" evidence="3">
    <location>
        <begin position="27"/>
        <end position="40"/>
    </location>
</feature>
<dbReference type="Pfam" id="PF04082">
    <property type="entry name" value="Fungal_trans"/>
    <property type="match status" value="1"/>
</dbReference>
<sequence length="714" mass="80515">MLLEAALRRQGISQSEALQDILGPDYQKSTSVVPSTTTGDAQPLTPASVGTENLRSMTTTQLVRKADTGQFRFVDNSLWSRVVEEIHDFDQAREEKSTSEEDYEEDSEDDCAFVLGTVPTNLSNPLPHPDPERLVQLWQIFVDNVDPLTKVVHVHTIEPAIIKASRDVNSVPKAFEALLFAIYTAAVMSLKDTDCRRQLGQSRKSLLGVYSSATRTALSRVRFMNTSNIVVLQALVLYLMAVREIYEPRLIWVLTGVAIRIAEGMGLQCDGTSLGLPPFETEIRRRIWWQVKMHDFRTAELAGVKKFQGMSAGINPPKTLTNMNDDEFHPGMTIPLVDSNEPTDMVFCVLRSELGNFAAAHAQKFMVNNGNIGLWNDYIPARDAEEKDAAVQSLKEIFDLKYLRYCDPSQPLQLMTLLFARSAIHVGHFVSHHPRRWVTLEAIPQSEQDYVWDLSIKLLNIHDMMQSDRRLKGFSWYASYYTQWHAFIHVLDTLRAKPTMKGADHAWQLVEATYENNPTWISNIKRPIYVAVGNLCLKAFIAREAALAKDGGNPPAAPHFIMELRHHREAAKSKRGSNDRKRSNPGPNVVHEPPNLENAIPTVNANDTSHAQPPVTQQHPSLQPNYQLEQVNEMANDSDTFWYGGGHEDRMPTHFDDPTMMMMSMDYIFAPDQDYQDPNNAGQGVNWSQWDAWLADSGMTLPNASFGMDFNGTD</sequence>
<dbReference type="PANTHER" id="PTHR31001:SF85">
    <property type="entry name" value="ZN(II)2CYS6 TRANSCRIPTION FACTOR (EUROFUNG)"/>
    <property type="match status" value="1"/>
</dbReference>
<gene>
    <name evidence="5" type="ORF">LTR84_012162</name>
</gene>